<dbReference type="GO" id="GO:0005737">
    <property type="term" value="C:cytoplasm"/>
    <property type="evidence" value="ECO:0007669"/>
    <property type="project" value="TreeGrafter"/>
</dbReference>
<evidence type="ECO:0000256" key="1">
    <source>
        <dbReference type="ARBA" id="ARBA00004141"/>
    </source>
</evidence>
<dbReference type="GO" id="GO:0016020">
    <property type="term" value="C:membrane"/>
    <property type="evidence" value="ECO:0007669"/>
    <property type="project" value="UniProtKB-SubCell"/>
</dbReference>
<reference evidence="7" key="1">
    <citation type="submission" date="2022-03" db="EMBL/GenBank/DDBJ databases">
        <title>A functionally conserved STORR gene fusion in Papaver species that diverged 16.8 million years ago.</title>
        <authorList>
            <person name="Catania T."/>
        </authorList>
    </citation>
    <scope>NUCLEOTIDE SEQUENCE</scope>
    <source>
        <strain evidence="7">S-191538</strain>
    </source>
</reference>
<dbReference type="PANTHER" id="PTHR11266">
    <property type="entry name" value="PEROXISOMAL MEMBRANE PROTEIN 2, PXMP2 MPV17"/>
    <property type="match status" value="1"/>
</dbReference>
<protein>
    <submittedName>
        <fullName evidence="7">Uncharacterized protein</fullName>
    </submittedName>
</protein>
<keyword evidence="3 6" id="KW-0812">Transmembrane</keyword>
<evidence type="ECO:0000256" key="2">
    <source>
        <dbReference type="ARBA" id="ARBA00006824"/>
    </source>
</evidence>
<proteinExistence type="inferred from homology"/>
<dbReference type="AlphaFoldDB" id="A0AA41VYU1"/>
<dbReference type="PANTHER" id="PTHR11266:SF18">
    <property type="entry name" value="OS12G0508100 PROTEIN"/>
    <property type="match status" value="1"/>
</dbReference>
<keyword evidence="8" id="KW-1185">Reference proteome</keyword>
<dbReference type="InterPro" id="IPR007248">
    <property type="entry name" value="Mpv17_PMP22"/>
</dbReference>
<evidence type="ECO:0000256" key="6">
    <source>
        <dbReference type="RuleBase" id="RU363053"/>
    </source>
</evidence>
<evidence type="ECO:0000313" key="7">
    <source>
        <dbReference type="EMBL" id="MCL7049673.1"/>
    </source>
</evidence>
<evidence type="ECO:0000256" key="3">
    <source>
        <dbReference type="ARBA" id="ARBA00022692"/>
    </source>
</evidence>
<comment type="caution">
    <text evidence="7">The sequence shown here is derived from an EMBL/GenBank/DDBJ whole genome shotgun (WGS) entry which is preliminary data.</text>
</comment>
<name>A0AA41VYU1_PAPNU</name>
<dbReference type="Proteomes" id="UP001177140">
    <property type="component" value="Unassembled WGS sequence"/>
</dbReference>
<keyword evidence="5 6" id="KW-0472">Membrane</keyword>
<sequence>MSGSFLRSRSKSCLQKLLERHSIFTIENGVSSSSSSSTSSTLGTVIRKQQSRSFYRSPVIYRKIKESGFCSPSTLTSSFCSSSSSSSAVSSSTKNGIIGWYLGLIESRPILTKSITSALIYTASDLSSQVLTEATEEPLDSKRTLRMAGYGLLIMGPSLHFWFNFVSKVLPKRDVLSTLKKIFMGQTVYGPIMATVFFSLNAALQGENGAEIIARLKRDLLPTLKNGLIYWPMCDFITFKFIPVRLQPLVSNSFAYLWTIYLTYMAGLAKAGPSEICED</sequence>
<evidence type="ECO:0000256" key="4">
    <source>
        <dbReference type="ARBA" id="ARBA00022989"/>
    </source>
</evidence>
<keyword evidence="4 6" id="KW-1133">Transmembrane helix</keyword>
<dbReference type="EMBL" id="JAJJMA010318905">
    <property type="protein sequence ID" value="MCL7049673.1"/>
    <property type="molecule type" value="Genomic_DNA"/>
</dbReference>
<gene>
    <name evidence="7" type="ORF">MKW94_009186</name>
</gene>
<comment type="subcellular location">
    <subcellularLocation>
        <location evidence="1">Membrane</location>
        <topology evidence="1">Multi-pass membrane protein</topology>
    </subcellularLocation>
</comment>
<feature type="transmembrane region" description="Helical" evidence="6">
    <location>
        <begin position="147"/>
        <end position="163"/>
    </location>
</feature>
<organism evidence="7 8">
    <name type="scientific">Papaver nudicaule</name>
    <name type="common">Iceland poppy</name>
    <dbReference type="NCBI Taxonomy" id="74823"/>
    <lineage>
        <taxon>Eukaryota</taxon>
        <taxon>Viridiplantae</taxon>
        <taxon>Streptophyta</taxon>
        <taxon>Embryophyta</taxon>
        <taxon>Tracheophyta</taxon>
        <taxon>Spermatophyta</taxon>
        <taxon>Magnoliopsida</taxon>
        <taxon>Ranunculales</taxon>
        <taxon>Papaveraceae</taxon>
        <taxon>Papaveroideae</taxon>
        <taxon>Papaver</taxon>
    </lineage>
</organism>
<evidence type="ECO:0000256" key="5">
    <source>
        <dbReference type="ARBA" id="ARBA00023136"/>
    </source>
</evidence>
<comment type="similarity">
    <text evidence="2 6">Belongs to the peroxisomal membrane protein PXMP2/4 family.</text>
</comment>
<dbReference type="Pfam" id="PF04117">
    <property type="entry name" value="Mpv17_PMP22"/>
    <property type="match status" value="1"/>
</dbReference>
<accession>A0AA41VYU1</accession>
<feature type="transmembrane region" description="Helical" evidence="6">
    <location>
        <begin position="183"/>
        <end position="204"/>
    </location>
</feature>
<evidence type="ECO:0000313" key="8">
    <source>
        <dbReference type="Proteomes" id="UP001177140"/>
    </source>
</evidence>